<evidence type="ECO:0000313" key="9">
    <source>
        <dbReference type="Proteomes" id="UP000625584"/>
    </source>
</evidence>
<feature type="region of interest" description="Disordered" evidence="6">
    <location>
        <begin position="450"/>
        <end position="476"/>
    </location>
</feature>
<dbReference type="SUPFAM" id="SSF82199">
    <property type="entry name" value="SET domain"/>
    <property type="match status" value="1"/>
</dbReference>
<dbReference type="InterPro" id="IPR019786">
    <property type="entry name" value="Zinc_finger_PHD-type_CS"/>
</dbReference>
<feature type="compositionally biased region" description="Polar residues" evidence="6">
    <location>
        <begin position="1370"/>
        <end position="1404"/>
    </location>
</feature>
<keyword evidence="8" id="KW-0489">Methyltransferase</keyword>
<dbReference type="GO" id="GO:0034967">
    <property type="term" value="C:Set3 complex"/>
    <property type="evidence" value="ECO:0007669"/>
    <property type="project" value="TreeGrafter"/>
</dbReference>
<reference evidence="8" key="1">
    <citation type="submission" date="2019-09" db="EMBL/GenBank/DDBJ databases">
        <title>Bird 10,000 Genomes (B10K) Project - Family phase.</title>
        <authorList>
            <person name="Zhang G."/>
        </authorList>
    </citation>
    <scope>NUCLEOTIDE SEQUENCE</scope>
    <source>
        <strain evidence="8">OUT-0017</strain>
        <tissue evidence="8">Muscle</tissue>
    </source>
</reference>
<dbReference type="Gene3D" id="2.170.270.10">
    <property type="entry name" value="SET domain"/>
    <property type="match status" value="1"/>
</dbReference>
<evidence type="ECO:0000256" key="1">
    <source>
        <dbReference type="ARBA" id="ARBA00022723"/>
    </source>
</evidence>
<dbReference type="InterPro" id="IPR011011">
    <property type="entry name" value="Znf_FYVE_PHD"/>
</dbReference>
<evidence type="ECO:0000256" key="5">
    <source>
        <dbReference type="SAM" id="Coils"/>
    </source>
</evidence>
<feature type="compositionally biased region" description="Pro residues" evidence="6">
    <location>
        <begin position="1629"/>
        <end position="1638"/>
    </location>
</feature>
<evidence type="ECO:0000256" key="2">
    <source>
        <dbReference type="ARBA" id="ARBA00022771"/>
    </source>
</evidence>
<feature type="compositionally biased region" description="Basic residues" evidence="6">
    <location>
        <begin position="616"/>
        <end position="640"/>
    </location>
</feature>
<gene>
    <name evidence="8" type="primary">Kmt2e</name>
    <name evidence="8" type="ORF">PASAMO_R01426</name>
</gene>
<feature type="compositionally biased region" description="Low complexity" evidence="6">
    <location>
        <begin position="1526"/>
        <end position="1535"/>
    </location>
</feature>
<dbReference type="GO" id="GO:0006325">
    <property type="term" value="P:chromatin organization"/>
    <property type="evidence" value="ECO:0007669"/>
    <property type="project" value="UniProtKB-KW"/>
</dbReference>
<feature type="domain" description="SET" evidence="7">
    <location>
        <begin position="298"/>
        <end position="418"/>
    </location>
</feature>
<dbReference type="InterPro" id="IPR013083">
    <property type="entry name" value="Znf_RING/FYVE/PHD"/>
</dbReference>
<dbReference type="SMART" id="SM00249">
    <property type="entry name" value="PHD"/>
    <property type="match status" value="1"/>
</dbReference>
<feature type="non-terminal residue" evidence="8">
    <location>
        <position position="1772"/>
    </location>
</feature>
<dbReference type="GO" id="GO:0070210">
    <property type="term" value="C:Rpd3L-Expanded complex"/>
    <property type="evidence" value="ECO:0007669"/>
    <property type="project" value="TreeGrafter"/>
</dbReference>
<dbReference type="PANTHER" id="PTHR46462">
    <property type="entry name" value="UPSET, ISOFORM A"/>
    <property type="match status" value="1"/>
</dbReference>
<name>A0A852D256_PASAF</name>
<keyword evidence="9" id="KW-1185">Reference proteome</keyword>
<feature type="non-terminal residue" evidence="8">
    <location>
        <position position="1"/>
    </location>
</feature>
<dbReference type="InterPro" id="IPR044434">
    <property type="entry name" value="KMT2E_SET"/>
</dbReference>
<evidence type="ECO:0000256" key="6">
    <source>
        <dbReference type="SAM" id="MobiDB-lite"/>
    </source>
</evidence>
<dbReference type="InterPro" id="IPR001214">
    <property type="entry name" value="SET_dom"/>
</dbReference>
<feature type="compositionally biased region" description="Basic and acidic residues" evidence="6">
    <location>
        <begin position="464"/>
        <end position="474"/>
    </location>
</feature>
<feature type="region of interest" description="Disordered" evidence="6">
    <location>
        <begin position="599"/>
        <end position="655"/>
    </location>
</feature>
<feature type="compositionally biased region" description="Low complexity" evidence="6">
    <location>
        <begin position="1702"/>
        <end position="1714"/>
    </location>
</feature>
<feature type="compositionally biased region" description="Polar residues" evidence="6">
    <location>
        <begin position="1269"/>
        <end position="1284"/>
    </location>
</feature>
<feature type="coiled-coil region" evidence="5">
    <location>
        <begin position="544"/>
        <end position="581"/>
    </location>
</feature>
<dbReference type="GO" id="GO:0008168">
    <property type="term" value="F:methyltransferase activity"/>
    <property type="evidence" value="ECO:0007669"/>
    <property type="project" value="UniProtKB-KW"/>
</dbReference>
<comment type="caution">
    <text evidence="8">The sequence shown here is derived from an EMBL/GenBank/DDBJ whole genome shotgun (WGS) entry which is preliminary data.</text>
</comment>
<dbReference type="EMBL" id="WBNP01002037">
    <property type="protein sequence ID" value="NXP87242.1"/>
    <property type="molecule type" value="Genomic_DNA"/>
</dbReference>
<dbReference type="InterPro" id="IPR001965">
    <property type="entry name" value="Znf_PHD"/>
</dbReference>
<keyword evidence="5" id="KW-0175">Coiled coil</keyword>
<dbReference type="GO" id="GO:0032259">
    <property type="term" value="P:methylation"/>
    <property type="evidence" value="ECO:0007669"/>
    <property type="project" value="UniProtKB-KW"/>
</dbReference>
<feature type="compositionally biased region" description="Low complexity" evidence="6">
    <location>
        <begin position="1611"/>
        <end position="1626"/>
    </location>
</feature>
<feature type="compositionally biased region" description="Polar residues" evidence="6">
    <location>
        <begin position="1536"/>
        <end position="1559"/>
    </location>
</feature>
<feature type="compositionally biased region" description="Polar residues" evidence="6">
    <location>
        <begin position="1667"/>
        <end position="1681"/>
    </location>
</feature>
<feature type="compositionally biased region" description="Low complexity" evidence="6">
    <location>
        <begin position="1319"/>
        <end position="1336"/>
    </location>
</feature>
<feature type="region of interest" description="Disordered" evidence="6">
    <location>
        <begin position="1587"/>
        <end position="1754"/>
    </location>
</feature>
<dbReference type="PROSITE" id="PS01359">
    <property type="entry name" value="ZF_PHD_1"/>
    <property type="match status" value="1"/>
</dbReference>
<keyword evidence="3" id="KW-0862">Zinc</keyword>
<keyword evidence="1" id="KW-0479">Metal-binding</keyword>
<dbReference type="InterPro" id="IPR046341">
    <property type="entry name" value="SET_dom_sf"/>
</dbReference>
<dbReference type="PANTHER" id="PTHR46462:SF2">
    <property type="entry name" value="INACTIVE HISTONE-LYSINE N-METHYLTRANSFERASE 2E"/>
    <property type="match status" value="1"/>
</dbReference>
<dbReference type="SUPFAM" id="SSF57903">
    <property type="entry name" value="FYVE/PHD zinc finger"/>
    <property type="match status" value="1"/>
</dbReference>
<accession>A0A852D256</accession>
<dbReference type="CDD" id="cd19182">
    <property type="entry name" value="SET_KMT2E"/>
    <property type="match status" value="1"/>
</dbReference>
<proteinExistence type="predicted"/>
<protein>
    <submittedName>
        <fullName evidence="8">KMT2E methyltransferase</fullName>
    </submittedName>
</protein>
<dbReference type="PROSITE" id="PS50280">
    <property type="entry name" value="SET"/>
    <property type="match status" value="1"/>
</dbReference>
<feature type="compositionally biased region" description="Polar residues" evidence="6">
    <location>
        <begin position="1302"/>
        <end position="1318"/>
    </location>
</feature>
<evidence type="ECO:0000259" key="7">
    <source>
        <dbReference type="PROSITE" id="PS50280"/>
    </source>
</evidence>
<feature type="compositionally biased region" description="Polar residues" evidence="6">
    <location>
        <begin position="1478"/>
        <end position="1506"/>
    </location>
</feature>
<dbReference type="GO" id="GO:0006355">
    <property type="term" value="P:regulation of DNA-templated transcription"/>
    <property type="evidence" value="ECO:0007669"/>
    <property type="project" value="TreeGrafter"/>
</dbReference>
<feature type="compositionally biased region" description="Polar residues" evidence="6">
    <location>
        <begin position="1175"/>
        <end position="1190"/>
    </location>
</feature>
<feature type="region of interest" description="Disordered" evidence="6">
    <location>
        <begin position="1104"/>
        <end position="1573"/>
    </location>
</feature>
<keyword evidence="4" id="KW-0156">Chromatin regulator</keyword>
<dbReference type="Proteomes" id="UP000625584">
    <property type="component" value="Unassembled WGS sequence"/>
</dbReference>
<sequence length="1772" mass="195429">PESVEASPVVVEKSNSYPHQLYTSGSHSHSYIGLPYADHNYGARPPPTPPASPPPSVLISKNEVGIFTTPNFDETSSATTISTSEDGSYGTDITRCICGFTHDDGYMICCDKCSVWQHIDCMGIDRQHIPDIYLCERCQPRSLDKERAVLLQRRKRENMSDGDTSATESGDEVPVELYTAYQHTPTTITLTATRVTKVNDKKRKKSGEKEQNIAKCKKVTLGYPKKNSLEGSAPEIDPTDSSNFGWETKIKAWMDRYEEANNNQYSEGVQREAQKIALRLGNGNDKKEVSTSNLIFKPPVEVMSFMCKKNKKILKAAKDLPPDALIIEYRGKFMLREQFEANGYFFKRPYPFVLFYSKFHGLEMCVDARTFGNEARFIRRSCTPNAEVRHVIEDGTIHLYIYSIHNIPKGAEITIAFDFDYGNCKYKVDCACLKENPECPVLRRSEPTENINTGYETRRKKGKKDKDVSREKETQNQNITLDCEGAATKMKIADNKQRKLSPLRLSISNNQEPDFIDDIEEKTPISNEVEMESEEQIAERKRKMTREERKMEAILQAFARLEKREKRREQALERISTAKTEVKSECKEAQILNDTEFIQEPAKEETATKPTPAKVNRTKQRKSFSRSRTHIGQQRRRHRTVSMCSDIQPSSPDVEVTSQHNETENAALVAEPETETVVTEMVTETEAPALSKCPTKYPKTKKHLVSEWLSEKSDKAGKPTDTLPERPLRITTDPEVLATQLNSLPGLTYSPHVYSTPKHYIRFTSPFLSEKRRKKEPVENITGSCKKRWLKQALEEENSTMIDRFNSPSQERSRSPAINGEHKSPLLLNDSCSLTDLTTPLKKRRLYQLLESAFSETSTPTPSPYATPTHADITASEPSLFATPPRVKPEDEACRNGYKPIYSPVTPVTPCIHGNTMHFENISSPDSSPEIKRRAYSQEGYDRASILALNSFRNSNLTEMGLQEIKTIGYSSPRNRTDVTRQCTGEMESVSDLQLGLEVIEQSALHKNLEAPTHDRTDSNSQLETAHCGRGTIYSSWVKSPDRTGVNFSMNSNLRDLTPSHQLEVGGGFRINESKCLIQDDARGMFMEASVFCTSEDGIAPGFGRTVNNDNMMDGNCTPQNPPQKKKVSLLEYRKRQREARKSGSKTDSFPLVTVSPHAAGGGNTSSNNGASDGYNNSGENGEQTENTASLPLPLPTTVYNAAPEDTGNNCAVKESSSSEKSEPEVQWTASTSVEQVRERSYQRALLLSDHRKDKDSGGESPCRPCSPSHVQSPSHSNLISQLQLKAPSFTEITEEPDSENPEPTSECPSPDTSQRTCKSPSKASKPSSPSPVVSAQPLGKTPTKPDSHWETAANAPETESANHPKPELQQKQLTNNVQALSKTHPSQSHLRSSAEQLSHSQKLPSAPLKLHCPPSPHVENPPKSSTPHAPVQHGYLSPKPHSQQLGSPYRPHHPQSPQVGTPQRETHRNFYPAAPTLQPSNQAQASGPLFTQTSSGQSSASYNQFNQQNLNSNAPPPPPPPPPSSTYYQSQQPSGNFQSYSQLKGSIPQQTVFSSGPNQALPGTAGQQTVPGHHVAAGHFLSSQNPSIHHQASASAAPPPPPPPPAPGPHLVQQQSLQAQHQHVVNSAPPPPPPPPSSVMGSGHHPSSAQGLHHPSHQGPPHFPSNAHTSVSSYSSQAPHHTTLGPGPQHQPAGTGPHCPLPGQGPHIQPQGPNSIATPTASGFCPHPGSVSLPHGVQGQQQASPVPGQIPIHRAQVPPTFQNNYHGSGWH</sequence>
<feature type="compositionally biased region" description="Pro residues" evidence="6">
    <location>
        <begin position="1598"/>
        <end position="1609"/>
    </location>
</feature>
<feature type="compositionally biased region" description="Pro residues" evidence="6">
    <location>
        <begin position="1515"/>
        <end position="1525"/>
    </location>
</feature>
<keyword evidence="8" id="KW-0808">Transferase</keyword>
<evidence type="ECO:0000313" key="8">
    <source>
        <dbReference type="EMBL" id="NXP87242.1"/>
    </source>
</evidence>
<evidence type="ECO:0000256" key="4">
    <source>
        <dbReference type="ARBA" id="ARBA00022853"/>
    </source>
</evidence>
<dbReference type="CDD" id="cd15550">
    <property type="entry name" value="PHD_MLL5"/>
    <property type="match status" value="1"/>
</dbReference>
<dbReference type="SMART" id="SM00317">
    <property type="entry name" value="SET"/>
    <property type="match status" value="1"/>
</dbReference>
<dbReference type="Pfam" id="PF20826">
    <property type="entry name" value="PHD_5"/>
    <property type="match status" value="1"/>
</dbReference>
<keyword evidence="2" id="KW-0863">Zinc-finger</keyword>
<feature type="compositionally biased region" description="Basic and acidic residues" evidence="6">
    <location>
        <begin position="1249"/>
        <end position="1258"/>
    </location>
</feature>
<dbReference type="FunFam" id="3.30.40.10:FF:000150">
    <property type="entry name" value="Inactive histone-lysine N-methyltransferase 2E"/>
    <property type="match status" value="1"/>
</dbReference>
<organism evidence="8 9">
    <name type="scientific">Passerina amoena</name>
    <name type="common">Lazuli bunting</name>
    <dbReference type="NCBI Taxonomy" id="142471"/>
    <lineage>
        <taxon>Eukaryota</taxon>
        <taxon>Metazoa</taxon>
        <taxon>Chordata</taxon>
        <taxon>Craniata</taxon>
        <taxon>Vertebrata</taxon>
        <taxon>Euteleostomi</taxon>
        <taxon>Archelosauria</taxon>
        <taxon>Archosauria</taxon>
        <taxon>Dinosauria</taxon>
        <taxon>Saurischia</taxon>
        <taxon>Theropoda</taxon>
        <taxon>Coelurosauria</taxon>
        <taxon>Aves</taxon>
        <taxon>Neognathae</taxon>
        <taxon>Neoaves</taxon>
        <taxon>Telluraves</taxon>
        <taxon>Australaves</taxon>
        <taxon>Passeriformes</taxon>
        <taxon>Cardinalidae</taxon>
        <taxon>Passerina</taxon>
    </lineage>
</organism>
<dbReference type="GO" id="GO:0008270">
    <property type="term" value="F:zinc ion binding"/>
    <property type="evidence" value="ECO:0007669"/>
    <property type="project" value="UniProtKB-KW"/>
</dbReference>
<feature type="compositionally biased region" description="Polar residues" evidence="6">
    <location>
        <begin position="642"/>
        <end position="655"/>
    </location>
</feature>
<dbReference type="Gene3D" id="3.30.40.10">
    <property type="entry name" value="Zinc/RING finger domain, C3HC4 (zinc finger)"/>
    <property type="match status" value="1"/>
</dbReference>
<evidence type="ECO:0000256" key="3">
    <source>
        <dbReference type="ARBA" id="ARBA00022833"/>
    </source>
</evidence>
<feature type="compositionally biased region" description="Low complexity" evidence="6">
    <location>
        <begin position="1165"/>
        <end position="1174"/>
    </location>
</feature>
<dbReference type="Pfam" id="PF00856">
    <property type="entry name" value="SET"/>
    <property type="match status" value="1"/>
</dbReference>
<feature type="region of interest" description="Disordered" evidence="6">
    <location>
        <begin position="804"/>
        <end position="824"/>
    </location>
</feature>